<feature type="non-terminal residue" evidence="2">
    <location>
        <position position="63"/>
    </location>
</feature>
<dbReference type="OrthoDB" id="7464126at2759"/>
<reference evidence="2 3" key="1">
    <citation type="journal article" date="2013" name="Proc. Natl. Acad. Sci. U.S.A.">
        <title>The king cobra genome reveals dynamic gene evolution and adaptation in the snake venom system.</title>
        <authorList>
            <person name="Vonk F.J."/>
            <person name="Casewell N.R."/>
            <person name="Henkel C.V."/>
            <person name="Heimberg A.M."/>
            <person name="Jansen H.J."/>
            <person name="McCleary R.J."/>
            <person name="Kerkkamp H.M."/>
            <person name="Vos R.A."/>
            <person name="Guerreiro I."/>
            <person name="Calvete J.J."/>
            <person name="Wuster W."/>
            <person name="Woods A.E."/>
            <person name="Logan J.M."/>
            <person name="Harrison R.A."/>
            <person name="Castoe T.A."/>
            <person name="de Koning A.P."/>
            <person name="Pollock D.D."/>
            <person name="Yandell M."/>
            <person name="Calderon D."/>
            <person name="Renjifo C."/>
            <person name="Currier R.B."/>
            <person name="Salgado D."/>
            <person name="Pla D."/>
            <person name="Sanz L."/>
            <person name="Hyder A.S."/>
            <person name="Ribeiro J.M."/>
            <person name="Arntzen J.W."/>
            <person name="van den Thillart G.E."/>
            <person name="Boetzer M."/>
            <person name="Pirovano W."/>
            <person name="Dirks R.P."/>
            <person name="Spaink H.P."/>
            <person name="Duboule D."/>
            <person name="McGlinn E."/>
            <person name="Kini R.M."/>
            <person name="Richardson M.K."/>
        </authorList>
    </citation>
    <scope>NUCLEOTIDE SEQUENCE</scope>
    <source>
        <tissue evidence="2">Blood</tissue>
    </source>
</reference>
<evidence type="ECO:0000313" key="3">
    <source>
        <dbReference type="Proteomes" id="UP000018936"/>
    </source>
</evidence>
<sequence length="63" mass="6699">MGHSDVVRVMLLRGADRDAARLNGTSALHEAVLGGNIRAVALLLEAGADPILKNKVHTLHLLH</sequence>
<feature type="non-terminal residue" evidence="2">
    <location>
        <position position="1"/>
    </location>
</feature>
<dbReference type="PROSITE" id="PS50297">
    <property type="entry name" value="ANK_REP_REGION"/>
    <property type="match status" value="1"/>
</dbReference>
<dbReference type="Proteomes" id="UP000018936">
    <property type="component" value="Unassembled WGS sequence"/>
</dbReference>
<protein>
    <submittedName>
        <fullName evidence="2">Ankyrin repeat domain-containing protein 29</fullName>
    </submittedName>
</protein>
<gene>
    <name evidence="2" type="primary">ANKRD29</name>
    <name evidence="2" type="ORF">L345_15451</name>
</gene>
<dbReference type="AlphaFoldDB" id="V8N9P9"/>
<dbReference type="PROSITE" id="PS50088">
    <property type="entry name" value="ANK_REPEAT"/>
    <property type="match status" value="1"/>
</dbReference>
<evidence type="ECO:0000313" key="2">
    <source>
        <dbReference type="EMBL" id="ETE58825.1"/>
    </source>
</evidence>
<feature type="repeat" description="ANK" evidence="1">
    <location>
        <begin position="23"/>
        <end position="55"/>
    </location>
</feature>
<name>V8N9P9_OPHHA</name>
<organism evidence="2 3">
    <name type="scientific">Ophiophagus hannah</name>
    <name type="common">King cobra</name>
    <name type="synonym">Naja hannah</name>
    <dbReference type="NCBI Taxonomy" id="8665"/>
    <lineage>
        <taxon>Eukaryota</taxon>
        <taxon>Metazoa</taxon>
        <taxon>Chordata</taxon>
        <taxon>Craniata</taxon>
        <taxon>Vertebrata</taxon>
        <taxon>Euteleostomi</taxon>
        <taxon>Lepidosauria</taxon>
        <taxon>Squamata</taxon>
        <taxon>Bifurcata</taxon>
        <taxon>Unidentata</taxon>
        <taxon>Episquamata</taxon>
        <taxon>Toxicofera</taxon>
        <taxon>Serpentes</taxon>
        <taxon>Colubroidea</taxon>
        <taxon>Elapidae</taxon>
        <taxon>Elapinae</taxon>
        <taxon>Ophiophagus</taxon>
    </lineage>
</organism>
<comment type="caution">
    <text evidence="2">The sequence shown here is derived from an EMBL/GenBank/DDBJ whole genome shotgun (WGS) entry which is preliminary data.</text>
</comment>
<accession>V8N9P9</accession>
<keyword evidence="3" id="KW-1185">Reference proteome</keyword>
<dbReference type="InterPro" id="IPR036770">
    <property type="entry name" value="Ankyrin_rpt-contain_sf"/>
</dbReference>
<dbReference type="SUPFAM" id="SSF48403">
    <property type="entry name" value="Ankyrin repeat"/>
    <property type="match status" value="1"/>
</dbReference>
<keyword evidence="1" id="KW-0040">ANK repeat</keyword>
<evidence type="ECO:0000256" key="1">
    <source>
        <dbReference type="PROSITE-ProRule" id="PRU00023"/>
    </source>
</evidence>
<dbReference type="InterPro" id="IPR002110">
    <property type="entry name" value="Ankyrin_rpt"/>
</dbReference>
<dbReference type="Pfam" id="PF12796">
    <property type="entry name" value="Ank_2"/>
    <property type="match status" value="1"/>
</dbReference>
<dbReference type="Gene3D" id="1.25.40.20">
    <property type="entry name" value="Ankyrin repeat-containing domain"/>
    <property type="match status" value="1"/>
</dbReference>
<proteinExistence type="predicted"/>
<dbReference type="EMBL" id="AZIM01006226">
    <property type="protein sequence ID" value="ETE58825.1"/>
    <property type="molecule type" value="Genomic_DNA"/>
</dbReference>